<dbReference type="OrthoDB" id="9804559at2"/>
<dbReference type="InterPro" id="IPR001444">
    <property type="entry name" value="Flag_bb_rod_N"/>
</dbReference>
<evidence type="ECO:0000256" key="2">
    <source>
        <dbReference type="ARBA" id="ARBA00009677"/>
    </source>
</evidence>
<keyword evidence="8" id="KW-0969">Cilium</keyword>
<dbReference type="Pfam" id="PF22692">
    <property type="entry name" value="LlgE_F_G_D1"/>
    <property type="match status" value="1"/>
</dbReference>
<comment type="subcellular location">
    <subcellularLocation>
        <location evidence="1 4">Bacterial flagellum basal body</location>
    </subcellularLocation>
</comment>
<evidence type="ECO:0000256" key="1">
    <source>
        <dbReference type="ARBA" id="ARBA00004117"/>
    </source>
</evidence>
<evidence type="ECO:0000313" key="9">
    <source>
        <dbReference type="Proteomes" id="UP000253490"/>
    </source>
</evidence>
<comment type="similarity">
    <text evidence="2 4">Belongs to the flagella basal body rod proteins family.</text>
</comment>
<keyword evidence="9" id="KW-1185">Reference proteome</keyword>
<keyword evidence="3 4" id="KW-0975">Bacterial flagellum</keyword>
<dbReference type="InterPro" id="IPR037925">
    <property type="entry name" value="FlgE/F/G-like"/>
</dbReference>
<dbReference type="GO" id="GO:0071978">
    <property type="term" value="P:bacterial-type flagellum-dependent swarming motility"/>
    <property type="evidence" value="ECO:0007669"/>
    <property type="project" value="TreeGrafter"/>
</dbReference>
<dbReference type="Pfam" id="PF00460">
    <property type="entry name" value="Flg_bb_rod"/>
    <property type="match status" value="1"/>
</dbReference>
<evidence type="ECO:0000259" key="5">
    <source>
        <dbReference type="Pfam" id="PF00460"/>
    </source>
</evidence>
<evidence type="ECO:0000259" key="6">
    <source>
        <dbReference type="Pfam" id="PF06429"/>
    </source>
</evidence>
<dbReference type="InterPro" id="IPR010930">
    <property type="entry name" value="Flg_bb/hook_C_dom"/>
</dbReference>
<name>A0A366IH02_9FIRM</name>
<sequence>MIKSLYSGVTGMKSFQTKMDVVANNIANVNTTAFKSGRVNFQDMLSQTISNEQAPTAGSGGVNPQQVGLGVKVGAIDTIMTDGSLQSTNRELDFAIEGNGFFAVSEDNGLSVSYTRDGALYKDYAGNLVTGSGHKVLGYTDGTDSNADGILDTFPTTAQTIIHDPTQLKPLTIPEELTVGGTVLELQSFSVDRTGKIVGVYSDGVNITQSHVLGQVGIVSFSNTAGLEKAGGNTYLATENSGIPENGKAGSPGYGYIRQSSLEMSNVDLATEFTEMIVTSRAYQANSRTISTSDEMLQELINLKR</sequence>
<dbReference type="RefSeq" id="WP_113919309.1">
    <property type="nucleotide sequence ID" value="NZ_CALNCS010000100.1"/>
</dbReference>
<dbReference type="Proteomes" id="UP000253490">
    <property type="component" value="Unassembled WGS sequence"/>
</dbReference>
<evidence type="ECO:0000313" key="8">
    <source>
        <dbReference type="EMBL" id="RBP70100.1"/>
    </source>
</evidence>
<dbReference type="PANTHER" id="PTHR30435:SF1">
    <property type="entry name" value="FLAGELLAR HOOK PROTEIN FLGE"/>
    <property type="match status" value="1"/>
</dbReference>
<evidence type="ECO:0000256" key="3">
    <source>
        <dbReference type="ARBA" id="ARBA00023143"/>
    </source>
</evidence>
<dbReference type="InterPro" id="IPR019776">
    <property type="entry name" value="Flagellar_basal_body_rod_CS"/>
</dbReference>
<feature type="domain" description="Flagellar hook protein FlgE/F/G-like D1" evidence="7">
    <location>
        <begin position="95"/>
        <end position="197"/>
    </location>
</feature>
<protein>
    <recommendedName>
        <fullName evidence="4">Flagellar hook protein FlgE</fullName>
    </recommendedName>
</protein>
<dbReference type="EMBL" id="QNRX01000001">
    <property type="protein sequence ID" value="RBP70100.1"/>
    <property type="molecule type" value="Genomic_DNA"/>
</dbReference>
<comment type="function">
    <text evidence="4">A flexible structure which links the flagellar filament to the drive apparatus in the basal body.</text>
</comment>
<dbReference type="GO" id="GO:0009424">
    <property type="term" value="C:bacterial-type flagellum hook"/>
    <property type="evidence" value="ECO:0007669"/>
    <property type="project" value="TreeGrafter"/>
</dbReference>
<dbReference type="GO" id="GO:0009425">
    <property type="term" value="C:bacterial-type flagellum basal body"/>
    <property type="evidence" value="ECO:0007669"/>
    <property type="project" value="UniProtKB-SubCell"/>
</dbReference>
<reference evidence="8 9" key="1">
    <citation type="submission" date="2018-06" db="EMBL/GenBank/DDBJ databases">
        <title>Genomic Encyclopedia of Type Strains, Phase IV (KMG-IV): sequencing the most valuable type-strain genomes for metagenomic binning, comparative biology and taxonomic classification.</title>
        <authorList>
            <person name="Goeker M."/>
        </authorList>
    </citation>
    <scope>NUCLEOTIDE SEQUENCE [LARGE SCALE GENOMIC DNA]</scope>
    <source>
        <strain evidence="8 9">DSM 22112</strain>
    </source>
</reference>
<comment type="caution">
    <text evidence="8">The sequence shown here is derived from an EMBL/GenBank/DDBJ whole genome shotgun (WGS) entry which is preliminary data.</text>
</comment>
<evidence type="ECO:0000256" key="4">
    <source>
        <dbReference type="RuleBase" id="RU362116"/>
    </source>
</evidence>
<keyword evidence="8" id="KW-0966">Cell projection</keyword>
<proteinExistence type="inferred from homology"/>
<keyword evidence="8" id="KW-0282">Flagellum</keyword>
<dbReference type="AlphaFoldDB" id="A0A366IH02"/>
<dbReference type="SUPFAM" id="SSF117143">
    <property type="entry name" value="Flagellar hook protein flgE"/>
    <property type="match status" value="1"/>
</dbReference>
<dbReference type="GO" id="GO:0005829">
    <property type="term" value="C:cytosol"/>
    <property type="evidence" value="ECO:0007669"/>
    <property type="project" value="TreeGrafter"/>
</dbReference>
<dbReference type="Pfam" id="PF06429">
    <property type="entry name" value="Flg_bbr_C"/>
    <property type="match status" value="1"/>
</dbReference>
<accession>A0A366IH02</accession>
<gene>
    <name evidence="8" type="ORF">DES36_101154</name>
</gene>
<evidence type="ECO:0000259" key="7">
    <source>
        <dbReference type="Pfam" id="PF22692"/>
    </source>
</evidence>
<feature type="domain" description="Flagellar basal-body/hook protein C-terminal" evidence="6">
    <location>
        <begin position="258"/>
        <end position="303"/>
    </location>
</feature>
<organism evidence="8 9">
    <name type="scientific">Alkalibaculum bacchi</name>
    <dbReference type="NCBI Taxonomy" id="645887"/>
    <lineage>
        <taxon>Bacteria</taxon>
        <taxon>Bacillati</taxon>
        <taxon>Bacillota</taxon>
        <taxon>Clostridia</taxon>
        <taxon>Eubacteriales</taxon>
        <taxon>Eubacteriaceae</taxon>
        <taxon>Alkalibaculum</taxon>
    </lineage>
</organism>
<dbReference type="PROSITE" id="PS00588">
    <property type="entry name" value="FLAGELLA_BB_ROD"/>
    <property type="match status" value="1"/>
</dbReference>
<dbReference type="InterPro" id="IPR053967">
    <property type="entry name" value="LlgE_F_G-like_D1"/>
</dbReference>
<dbReference type="InterPro" id="IPR020013">
    <property type="entry name" value="Flagellar_FlgE/F/G"/>
</dbReference>
<dbReference type="NCBIfam" id="TIGR03506">
    <property type="entry name" value="FlgEFG_subfam"/>
    <property type="match status" value="2"/>
</dbReference>
<feature type="domain" description="Flagellar basal body rod protein N-terminal" evidence="5">
    <location>
        <begin position="5"/>
        <end position="35"/>
    </location>
</feature>
<dbReference type="PANTHER" id="PTHR30435">
    <property type="entry name" value="FLAGELLAR PROTEIN"/>
    <property type="match status" value="1"/>
</dbReference>